<evidence type="ECO:0000313" key="1">
    <source>
        <dbReference type="EMBL" id="USQ81892.1"/>
    </source>
</evidence>
<dbReference type="Gene3D" id="3.40.30.10">
    <property type="entry name" value="Glutaredoxin"/>
    <property type="match status" value="1"/>
</dbReference>
<sequence>MTTTIRPHSHQLFVDLTSPWAYLAHLRLDEAPHDLPWAAIQTPTAIPRTGLRGSGPDRDRLREELAAARAAAVDGEELPNDVPSVLPHPRTVAAAYAEADDLGVGSAAREVLLTALWVDGCDIGDPEVLRRILPPVIVTEDTLCTGDPRLEWGYCVSAAREPLTNAAYHQLERWQGSWTELGRPGPLAVVDASGAVHCGAAALTV</sequence>
<evidence type="ECO:0008006" key="3">
    <source>
        <dbReference type="Google" id="ProtNLM"/>
    </source>
</evidence>
<proteinExistence type="predicted"/>
<evidence type="ECO:0000313" key="2">
    <source>
        <dbReference type="Proteomes" id="UP001056455"/>
    </source>
</evidence>
<dbReference type="Proteomes" id="UP001056455">
    <property type="component" value="Chromosome"/>
</dbReference>
<gene>
    <name evidence="1" type="ORF">NF556_09715</name>
</gene>
<dbReference type="RefSeq" id="WP_252595428.1">
    <property type="nucleotide sequence ID" value="NZ_CP099489.1"/>
</dbReference>
<keyword evidence="2" id="KW-1185">Reference proteome</keyword>
<protein>
    <recommendedName>
        <fullName evidence="3">2-hydroxychromene-2-carboxylate isomerase</fullName>
    </recommendedName>
</protein>
<name>A0ABY4YYQ3_9MICO</name>
<dbReference type="InterPro" id="IPR036249">
    <property type="entry name" value="Thioredoxin-like_sf"/>
</dbReference>
<dbReference type="EMBL" id="CP099489">
    <property type="protein sequence ID" value="USQ81892.1"/>
    <property type="molecule type" value="Genomic_DNA"/>
</dbReference>
<dbReference type="SUPFAM" id="SSF52833">
    <property type="entry name" value="Thioredoxin-like"/>
    <property type="match status" value="1"/>
</dbReference>
<reference evidence="1" key="1">
    <citation type="submission" date="2022-06" db="EMBL/GenBank/DDBJ databases">
        <title>Ornithinimicrobium HY1793.</title>
        <authorList>
            <person name="Huang Y."/>
        </authorList>
    </citation>
    <scope>NUCLEOTIDE SEQUENCE</scope>
    <source>
        <strain evidence="1">HY1793</strain>
    </source>
</reference>
<accession>A0ABY4YYQ3</accession>
<organism evidence="1 2">
    <name type="scientific">Ornithinimicrobium faecis</name>
    <dbReference type="NCBI Taxonomy" id="2934158"/>
    <lineage>
        <taxon>Bacteria</taxon>
        <taxon>Bacillati</taxon>
        <taxon>Actinomycetota</taxon>
        <taxon>Actinomycetes</taxon>
        <taxon>Micrococcales</taxon>
        <taxon>Ornithinimicrobiaceae</taxon>
        <taxon>Ornithinimicrobium</taxon>
    </lineage>
</organism>